<keyword evidence="1" id="KW-0378">Hydrolase</keyword>
<keyword evidence="2" id="KW-0694">RNA-binding</keyword>
<dbReference type="GO" id="GO:0016787">
    <property type="term" value="F:hydrolase activity"/>
    <property type="evidence" value="ECO:0007669"/>
    <property type="project" value="UniProtKB-KW"/>
</dbReference>
<evidence type="ECO:0000259" key="4">
    <source>
        <dbReference type="Pfam" id="PF10150"/>
    </source>
</evidence>
<organism evidence="5 6">
    <name type="scientific">Croceibacterium salegens</name>
    <dbReference type="NCBI Taxonomy" id="1737568"/>
    <lineage>
        <taxon>Bacteria</taxon>
        <taxon>Pseudomonadati</taxon>
        <taxon>Pseudomonadota</taxon>
        <taxon>Alphaproteobacteria</taxon>
        <taxon>Sphingomonadales</taxon>
        <taxon>Erythrobacteraceae</taxon>
        <taxon>Croceibacterium</taxon>
    </lineage>
</organism>
<dbReference type="GO" id="GO:0003723">
    <property type="term" value="F:RNA binding"/>
    <property type="evidence" value="ECO:0007669"/>
    <property type="project" value="UniProtKB-KW"/>
</dbReference>
<dbReference type="RefSeq" id="WP_159795791.1">
    <property type="nucleotide sequence ID" value="NZ_WTYM01000046.1"/>
</dbReference>
<sequence length="319" mass="33520">MADWLVEEGIGEHRALLVDGGEAVAAKLDWPGGLAAGLVADAKLTHYVPARRRGTAQFSGGEEALVARLPADTREGTVMRLEVTRPALAERGRNKRAQARPSTSDPRPAPSLAEALGAKAVRALPAGLWEEVWSEAWSGEVAFPGGSLVVSPTPALTAIDIDGAAPAAQLAHEAVPAIAATLRRMDLGGSIAIDFPALADKADRRVVDELVAAALDGWPHERTAMNGFGLLHIVARLERPSLLHRLALNRAGAGARLLLRRAEQVAEPGQLLLTAHPAVLAQVGEPWLEELARRTGRQVRTAPDPALALDGGFAQAVAS</sequence>
<evidence type="ECO:0000256" key="1">
    <source>
        <dbReference type="ARBA" id="ARBA00022801"/>
    </source>
</evidence>
<dbReference type="Pfam" id="PF10150">
    <property type="entry name" value="RNase_E_G"/>
    <property type="match status" value="1"/>
</dbReference>
<dbReference type="EMBL" id="WTYM01000046">
    <property type="protein sequence ID" value="MXO60260.1"/>
    <property type="molecule type" value="Genomic_DNA"/>
</dbReference>
<comment type="caution">
    <text evidence="5">The sequence shown here is derived from an EMBL/GenBank/DDBJ whole genome shotgun (WGS) entry which is preliminary data.</text>
</comment>
<dbReference type="Proteomes" id="UP000433652">
    <property type="component" value="Unassembled WGS sequence"/>
</dbReference>
<gene>
    <name evidence="5" type="ORF">GRI89_11995</name>
</gene>
<feature type="domain" description="RNA-binding protein AU-1/Ribonuclease E/G" evidence="4">
    <location>
        <begin position="145"/>
        <end position="233"/>
    </location>
</feature>
<name>A0A6I4SYM7_9SPHN</name>
<dbReference type="InterPro" id="IPR019307">
    <property type="entry name" value="RNA-bd_AU-1/RNase_E/G"/>
</dbReference>
<feature type="region of interest" description="Disordered" evidence="3">
    <location>
        <begin position="84"/>
        <end position="111"/>
    </location>
</feature>
<dbReference type="AlphaFoldDB" id="A0A6I4SYM7"/>
<protein>
    <submittedName>
        <fullName evidence="5">Ribonuclease</fullName>
    </submittedName>
</protein>
<dbReference type="OrthoDB" id="7403919at2"/>
<keyword evidence="6" id="KW-1185">Reference proteome</keyword>
<evidence type="ECO:0000256" key="2">
    <source>
        <dbReference type="ARBA" id="ARBA00022884"/>
    </source>
</evidence>
<accession>A0A6I4SYM7</accession>
<evidence type="ECO:0000313" key="6">
    <source>
        <dbReference type="Proteomes" id="UP000433652"/>
    </source>
</evidence>
<reference evidence="5 6" key="1">
    <citation type="submission" date="2019-12" db="EMBL/GenBank/DDBJ databases">
        <title>Genomic-based taxomic classification of the family Erythrobacteraceae.</title>
        <authorList>
            <person name="Xu L."/>
        </authorList>
    </citation>
    <scope>NUCLEOTIDE SEQUENCE [LARGE SCALE GENOMIC DNA]</scope>
    <source>
        <strain evidence="5 6">MCCC 1K01500</strain>
    </source>
</reference>
<proteinExistence type="predicted"/>
<evidence type="ECO:0000256" key="3">
    <source>
        <dbReference type="SAM" id="MobiDB-lite"/>
    </source>
</evidence>
<evidence type="ECO:0000313" key="5">
    <source>
        <dbReference type="EMBL" id="MXO60260.1"/>
    </source>
</evidence>